<organism evidence="2 3">
    <name type="scientific">Xenorhabdus santafensis</name>
    <dbReference type="NCBI Taxonomy" id="2582833"/>
    <lineage>
        <taxon>Bacteria</taxon>
        <taxon>Pseudomonadati</taxon>
        <taxon>Pseudomonadota</taxon>
        <taxon>Gammaproteobacteria</taxon>
        <taxon>Enterobacterales</taxon>
        <taxon>Morganellaceae</taxon>
        <taxon>Xenorhabdus</taxon>
    </lineage>
</organism>
<name>A0ABU4SDS4_9GAMM</name>
<dbReference type="SMART" id="SM00507">
    <property type="entry name" value="HNHc"/>
    <property type="match status" value="1"/>
</dbReference>
<protein>
    <submittedName>
        <fullName evidence="2">HNH endonuclease</fullName>
    </submittedName>
</protein>
<keyword evidence="2" id="KW-0378">Hydrolase</keyword>
<keyword evidence="2" id="KW-0255">Endonuclease</keyword>
<proteinExistence type="predicted"/>
<dbReference type="Pfam" id="PF01844">
    <property type="entry name" value="HNH"/>
    <property type="match status" value="1"/>
</dbReference>
<dbReference type="InterPro" id="IPR003615">
    <property type="entry name" value="HNH_nuc"/>
</dbReference>
<gene>
    <name evidence="2" type="ORF">FE392_16890</name>
</gene>
<dbReference type="EMBL" id="VCDN01000085">
    <property type="protein sequence ID" value="MDX7988970.1"/>
    <property type="molecule type" value="Genomic_DNA"/>
</dbReference>
<sequence length="277" mass="31252">MIPEIVSAKILVNCARHCSLCRQFVPLNIQVHHIVEQCNGGTHEEDNLIPVCANCHTAIHTRMGMTKNFSKRELKGHRDKVYEMVEKGLLPIKNQVTTGELQSISAAIIEALKYKKQEVKLSNIAIELLLSAVSNSSIIKIDRIENHFYLATDDIVLPSQITKENMQYPDVILELIENGYITLTGNMAEITIQGVTYVQSIIEKTSKYIEKKIKCLKCGLHFSIYTWHEGLHNSGTLHCPECGQSDNAFIIWAQRKYGFISQKVPGNAMIWDSGNQK</sequence>
<reference evidence="3" key="1">
    <citation type="journal article" date="2024" name="Toxins">
        <title>Genome Sequence Analysis of Native Xenorhabdus Strains Isolated from Entomopathogenic Nematodes in Argentina.</title>
        <authorList>
            <person name="Palma L."/>
            <person name="Frizzo L."/>
            <person name="Kaiser S."/>
            <person name="Berry C."/>
            <person name="Caballero P."/>
            <person name="Bode H.B."/>
            <person name="Del Valle E.E."/>
        </authorList>
    </citation>
    <scope>NUCLEOTIDE SEQUENCE [LARGE SCALE GENOMIC DNA]</scope>
    <source>
        <strain evidence="3">12</strain>
    </source>
</reference>
<evidence type="ECO:0000313" key="3">
    <source>
        <dbReference type="Proteomes" id="UP001271890"/>
    </source>
</evidence>
<dbReference type="GO" id="GO:0004519">
    <property type="term" value="F:endonuclease activity"/>
    <property type="evidence" value="ECO:0007669"/>
    <property type="project" value="UniProtKB-KW"/>
</dbReference>
<evidence type="ECO:0000259" key="1">
    <source>
        <dbReference type="SMART" id="SM00507"/>
    </source>
</evidence>
<comment type="caution">
    <text evidence="2">The sequence shown here is derived from an EMBL/GenBank/DDBJ whole genome shotgun (WGS) entry which is preliminary data.</text>
</comment>
<keyword evidence="2" id="KW-0540">Nuclease</keyword>
<feature type="domain" description="HNH nuclease" evidence="1">
    <location>
        <begin position="7"/>
        <end position="57"/>
    </location>
</feature>
<keyword evidence="3" id="KW-1185">Reference proteome</keyword>
<accession>A0ABU4SDS4</accession>
<dbReference type="Gene3D" id="1.10.30.50">
    <property type="match status" value="1"/>
</dbReference>
<dbReference type="InterPro" id="IPR002711">
    <property type="entry name" value="HNH"/>
</dbReference>
<evidence type="ECO:0000313" key="2">
    <source>
        <dbReference type="EMBL" id="MDX7988970.1"/>
    </source>
</evidence>
<dbReference type="Proteomes" id="UP001271890">
    <property type="component" value="Unassembled WGS sequence"/>
</dbReference>
<dbReference type="RefSeq" id="WP_319931367.1">
    <property type="nucleotide sequence ID" value="NZ_VCDN01000085.1"/>
</dbReference>
<dbReference type="CDD" id="cd00085">
    <property type="entry name" value="HNHc"/>
    <property type="match status" value="1"/>
</dbReference>